<organism evidence="1 2">
    <name type="scientific">Bradyrhizobium sediminis</name>
    <dbReference type="NCBI Taxonomy" id="2840469"/>
    <lineage>
        <taxon>Bacteria</taxon>
        <taxon>Pseudomonadati</taxon>
        <taxon>Pseudomonadota</taxon>
        <taxon>Alphaproteobacteria</taxon>
        <taxon>Hyphomicrobiales</taxon>
        <taxon>Nitrobacteraceae</taxon>
        <taxon>Bradyrhizobium</taxon>
    </lineage>
</organism>
<evidence type="ECO:0000313" key="2">
    <source>
        <dbReference type="Proteomes" id="UP000676951"/>
    </source>
</evidence>
<dbReference type="AlphaFoldDB" id="A0A975RYH7"/>
<keyword evidence="2" id="KW-1185">Reference proteome</keyword>
<proteinExistence type="predicted"/>
<dbReference type="EMBL" id="CP076136">
    <property type="protein sequence ID" value="QWG24464.1"/>
    <property type="molecule type" value="Genomic_DNA"/>
</dbReference>
<reference evidence="1 2" key="1">
    <citation type="submission" date="2021-06" db="EMBL/GenBank/DDBJ databases">
        <title>Bradyrhizobium sp. S2-11-4 Genome sequencing.</title>
        <authorList>
            <person name="Jin L."/>
        </authorList>
    </citation>
    <scope>NUCLEOTIDE SEQUENCE [LARGE SCALE GENOMIC DNA]</scope>
    <source>
        <strain evidence="1 2">S2-11-4</strain>
    </source>
</reference>
<name>A0A975RYH7_9BRAD</name>
<dbReference type="RefSeq" id="WP_215605207.1">
    <property type="nucleotide sequence ID" value="NZ_CP076136.1"/>
</dbReference>
<dbReference type="Proteomes" id="UP000676951">
    <property type="component" value="Chromosome"/>
</dbReference>
<protein>
    <submittedName>
        <fullName evidence="1">Uncharacterized protein</fullName>
    </submittedName>
</protein>
<accession>A0A975RYH7</accession>
<gene>
    <name evidence="1" type="ORF">KMZ93_06035</name>
</gene>
<evidence type="ECO:0000313" key="1">
    <source>
        <dbReference type="EMBL" id="QWG24464.1"/>
    </source>
</evidence>
<sequence length="256" mass="28415">MASLDHSPAEQIMASEDIHTTVLILSKGLEHDRYAREIETRIGHPAALRKWKNMGQAARSKFGTASIELLKTFPVLVFAVTAHKDAILKSEGHFLKQLGVANCARRETVNEKQYLVFGPLQRVSENNVVAGAELRETANRAIMALFIAHFVRRVQLLLRDVADAGYMNFSFYADKAPGAGGYASLLNLLLQNGNTVGDIKIYSFVESDAAATDLLADNFAGLLRDVTLRPQKWKDFGIEMRPGNGLFYWEKWSASS</sequence>